<feature type="transmembrane region" description="Helical" evidence="2">
    <location>
        <begin position="133"/>
        <end position="153"/>
    </location>
</feature>
<organism evidence="3 4">
    <name type="scientific">Faucicola atlantae</name>
    <dbReference type="NCBI Taxonomy" id="34059"/>
    <lineage>
        <taxon>Bacteria</taxon>
        <taxon>Pseudomonadati</taxon>
        <taxon>Pseudomonadota</taxon>
        <taxon>Gammaproteobacteria</taxon>
        <taxon>Moraxellales</taxon>
        <taxon>Moraxellaceae</taxon>
        <taxon>Faucicola</taxon>
    </lineage>
</organism>
<evidence type="ECO:0000256" key="2">
    <source>
        <dbReference type="SAM" id="Phobius"/>
    </source>
</evidence>
<keyword evidence="2" id="KW-0472">Membrane</keyword>
<evidence type="ECO:0000313" key="3">
    <source>
        <dbReference type="EMBL" id="OBX80790.1"/>
    </source>
</evidence>
<feature type="region of interest" description="Disordered" evidence="1">
    <location>
        <begin position="1"/>
        <end position="28"/>
    </location>
</feature>
<feature type="transmembrane region" description="Helical" evidence="2">
    <location>
        <begin position="173"/>
        <end position="196"/>
    </location>
</feature>
<keyword evidence="2" id="KW-0812">Transmembrane</keyword>
<evidence type="ECO:0000313" key="4">
    <source>
        <dbReference type="Proteomes" id="UP000092508"/>
    </source>
</evidence>
<evidence type="ECO:0000256" key="1">
    <source>
        <dbReference type="SAM" id="MobiDB-lite"/>
    </source>
</evidence>
<gene>
    <name evidence="3" type="ORF">A9308_02305</name>
</gene>
<accession>A0A1B8QFM9</accession>
<dbReference type="RefSeq" id="WP_067234348.1">
    <property type="nucleotide sequence ID" value="NZ_LZMZ01000003.1"/>
</dbReference>
<feature type="transmembrane region" description="Helical" evidence="2">
    <location>
        <begin position="96"/>
        <end position="121"/>
    </location>
</feature>
<name>A0A1B8QFM9_9GAMM</name>
<dbReference type="STRING" id="34059.A9308_02305"/>
<reference evidence="3 4" key="1">
    <citation type="submission" date="2016-06" db="EMBL/GenBank/DDBJ databases">
        <title>Draft genome of Moraxella atlantae CCUG 66109.</title>
        <authorList>
            <person name="Salva-Serra F."/>
            <person name="Engstrom-Jakobsson H."/>
            <person name="Thorell K."/>
            <person name="Gonzales-Siles L."/>
            <person name="Karlsson R."/>
            <person name="Boulund F."/>
            <person name="Engstrand L."/>
            <person name="Kristiansson E."/>
            <person name="Moore E."/>
        </authorList>
    </citation>
    <scope>NUCLEOTIDE SEQUENCE [LARGE SCALE GENOMIC DNA]</scope>
    <source>
        <strain evidence="3 4">CCUG 66109</strain>
    </source>
</reference>
<dbReference type="Proteomes" id="UP000092508">
    <property type="component" value="Unassembled WGS sequence"/>
</dbReference>
<keyword evidence="2" id="KW-1133">Transmembrane helix</keyword>
<dbReference type="AlphaFoldDB" id="A0A1B8QFM9"/>
<proteinExistence type="predicted"/>
<sequence>MPDKLSPSAITKPAKPVPDDAFGDIGDTHELTEPLQSSVAPSDDYFSAVRTSDLSPVAEEQRFTAPMTSPLERAELPTTAAAPVADDEPVSFGSRLMTAVMVTLLYALIGLLIDVAINVVQSLSGIGTGKTDWLFLPILAVLGVVFGLLFGSKALDIVFAPFRGGDDDTGEDLFTAGILRAIGLALTIGVFGWLVMMMLM</sequence>
<dbReference type="EMBL" id="LZMZ01000003">
    <property type="protein sequence ID" value="OBX80790.1"/>
    <property type="molecule type" value="Genomic_DNA"/>
</dbReference>
<comment type="caution">
    <text evidence="3">The sequence shown here is derived from an EMBL/GenBank/DDBJ whole genome shotgun (WGS) entry which is preliminary data.</text>
</comment>
<protein>
    <submittedName>
        <fullName evidence="3">Uncharacterized protein</fullName>
    </submittedName>
</protein>